<comment type="caution">
    <text evidence="15">The sequence shown here is derived from an EMBL/GenBank/DDBJ whole genome shotgun (WGS) entry which is preliminary data.</text>
</comment>
<comment type="miscellaneous">
    <text evidence="14">Bacitracin is thought to be involved in the inhibition of peptidoglycan synthesis by sequestering undecaprenyl diphosphate, thereby reducing the pool of lipid carrier available.</text>
</comment>
<evidence type="ECO:0000256" key="1">
    <source>
        <dbReference type="ARBA" id="ARBA00004651"/>
    </source>
</evidence>
<evidence type="ECO:0000256" key="12">
    <source>
        <dbReference type="ARBA" id="ARBA00032932"/>
    </source>
</evidence>
<dbReference type="GO" id="GO:0046677">
    <property type="term" value="P:response to antibiotic"/>
    <property type="evidence" value="ECO:0007669"/>
    <property type="project" value="UniProtKB-UniRule"/>
</dbReference>
<dbReference type="GO" id="GO:0050380">
    <property type="term" value="F:undecaprenyl-diphosphatase activity"/>
    <property type="evidence" value="ECO:0007669"/>
    <property type="project" value="UniProtKB-UniRule"/>
</dbReference>
<evidence type="ECO:0000256" key="8">
    <source>
        <dbReference type="ARBA" id="ARBA00022989"/>
    </source>
</evidence>
<dbReference type="GO" id="GO:0009252">
    <property type="term" value="P:peptidoglycan biosynthetic process"/>
    <property type="evidence" value="ECO:0007669"/>
    <property type="project" value="UniProtKB-KW"/>
</dbReference>
<dbReference type="PANTHER" id="PTHR30622">
    <property type="entry name" value="UNDECAPRENYL-DIPHOSPHATASE"/>
    <property type="match status" value="1"/>
</dbReference>
<dbReference type="Proteomes" id="UP000177090">
    <property type="component" value="Unassembled WGS sequence"/>
</dbReference>
<dbReference type="EC" id="3.6.1.27" evidence="3 14"/>
<proteinExistence type="inferred from homology"/>
<reference evidence="15 16" key="1">
    <citation type="journal article" date="2016" name="Nat. Commun.">
        <title>Thousands of microbial genomes shed light on interconnected biogeochemical processes in an aquifer system.</title>
        <authorList>
            <person name="Anantharaman K."/>
            <person name="Brown C.T."/>
            <person name="Hug L.A."/>
            <person name="Sharon I."/>
            <person name="Castelle C.J."/>
            <person name="Probst A.J."/>
            <person name="Thomas B.C."/>
            <person name="Singh A."/>
            <person name="Wilkins M.J."/>
            <person name="Karaoz U."/>
            <person name="Brodie E.L."/>
            <person name="Williams K.H."/>
            <person name="Hubbard S.S."/>
            <person name="Banfield J.F."/>
        </authorList>
    </citation>
    <scope>NUCLEOTIDE SEQUENCE [LARGE SCALE GENOMIC DNA]</scope>
</reference>
<dbReference type="EMBL" id="MHTL01000018">
    <property type="protein sequence ID" value="OHA60019.1"/>
    <property type="molecule type" value="Genomic_DNA"/>
</dbReference>
<evidence type="ECO:0000256" key="3">
    <source>
        <dbReference type="ARBA" id="ARBA00012374"/>
    </source>
</evidence>
<feature type="transmembrane region" description="Helical" evidence="14">
    <location>
        <begin position="74"/>
        <end position="92"/>
    </location>
</feature>
<evidence type="ECO:0000256" key="6">
    <source>
        <dbReference type="ARBA" id="ARBA00022692"/>
    </source>
</evidence>
<comment type="catalytic activity">
    <reaction evidence="13 14">
        <text>di-trans,octa-cis-undecaprenyl diphosphate + H2O = di-trans,octa-cis-undecaprenyl phosphate + phosphate + H(+)</text>
        <dbReference type="Rhea" id="RHEA:28094"/>
        <dbReference type="ChEBI" id="CHEBI:15377"/>
        <dbReference type="ChEBI" id="CHEBI:15378"/>
        <dbReference type="ChEBI" id="CHEBI:43474"/>
        <dbReference type="ChEBI" id="CHEBI:58405"/>
        <dbReference type="ChEBI" id="CHEBI:60392"/>
        <dbReference type="EC" id="3.6.1.27"/>
    </reaction>
</comment>
<evidence type="ECO:0000256" key="11">
    <source>
        <dbReference type="ARBA" id="ARBA00032707"/>
    </source>
</evidence>
<name>A0A1G2QIY6_9BACT</name>
<keyword evidence="7 14" id="KW-0378">Hydrolase</keyword>
<organism evidence="15 16">
    <name type="scientific">Candidatus Vogelbacteria bacterium RIFOXYD1_FULL_51_18</name>
    <dbReference type="NCBI Taxonomy" id="1802440"/>
    <lineage>
        <taxon>Bacteria</taxon>
        <taxon>Candidatus Vogeliibacteriota</taxon>
    </lineage>
</organism>
<feature type="transmembrane region" description="Helical" evidence="14">
    <location>
        <begin position="98"/>
        <end position="118"/>
    </location>
</feature>
<dbReference type="HAMAP" id="MF_01006">
    <property type="entry name" value="Undec_diphosphatase"/>
    <property type="match status" value="1"/>
</dbReference>
<evidence type="ECO:0000256" key="14">
    <source>
        <dbReference type="HAMAP-Rule" id="MF_01006"/>
    </source>
</evidence>
<sequence>MTIVDALILGIVEGVTEFLPISSTGHLILTAQLLGLSGEFVKSFEIAIQLGAILAVLVLYGARFLKNPQIQKNVLVAFLPTAVGGLFLYKIVKTVFFESIPLILAALFLGGIALILFEKLYKEKGDTLADLEKMSYRQAFSIGCFQVIAMVPGVSRAAATIIGGLLVGLSRRAVVEFSFLLAAPTMLAATALDLIKSGTAFSAGEHGLLVLGGLTAFISALIAVRWFVSFISSHDFTRFGIYRIALALAWWVAL</sequence>
<accession>A0A1G2QIY6</accession>
<evidence type="ECO:0000256" key="4">
    <source>
        <dbReference type="ARBA" id="ARBA00021581"/>
    </source>
</evidence>
<comment type="function">
    <text evidence="14">Catalyzes the dephosphorylation of undecaprenyl diphosphate (UPP). Confers resistance to bacitracin.</text>
</comment>
<evidence type="ECO:0000256" key="5">
    <source>
        <dbReference type="ARBA" id="ARBA00022475"/>
    </source>
</evidence>
<evidence type="ECO:0000256" key="10">
    <source>
        <dbReference type="ARBA" id="ARBA00023251"/>
    </source>
</evidence>
<evidence type="ECO:0000256" key="7">
    <source>
        <dbReference type="ARBA" id="ARBA00022801"/>
    </source>
</evidence>
<keyword evidence="8 14" id="KW-1133">Transmembrane helix</keyword>
<dbReference type="GO" id="GO:0005886">
    <property type="term" value="C:plasma membrane"/>
    <property type="evidence" value="ECO:0007669"/>
    <property type="project" value="UniProtKB-SubCell"/>
</dbReference>
<dbReference type="AlphaFoldDB" id="A0A1G2QIY6"/>
<evidence type="ECO:0000313" key="15">
    <source>
        <dbReference type="EMBL" id="OHA60019.1"/>
    </source>
</evidence>
<keyword evidence="6 14" id="KW-0812">Transmembrane</keyword>
<keyword evidence="14" id="KW-0961">Cell wall biogenesis/degradation</keyword>
<comment type="similarity">
    <text evidence="2 14">Belongs to the UppP family.</text>
</comment>
<keyword evidence="9 14" id="KW-0472">Membrane</keyword>
<protein>
    <recommendedName>
        <fullName evidence="4 14">Undecaprenyl-diphosphatase</fullName>
        <ecNumber evidence="3 14">3.6.1.27</ecNumber>
    </recommendedName>
    <alternativeName>
        <fullName evidence="12 14">Bacitracin resistance protein</fullName>
    </alternativeName>
    <alternativeName>
        <fullName evidence="11 14">Undecaprenyl pyrophosphate phosphatase</fullName>
    </alternativeName>
</protein>
<keyword evidence="5 14" id="KW-1003">Cell membrane</keyword>
<feature type="transmembrane region" description="Helical" evidence="14">
    <location>
        <begin position="46"/>
        <end position="62"/>
    </location>
</feature>
<dbReference type="GO" id="GO:0008360">
    <property type="term" value="P:regulation of cell shape"/>
    <property type="evidence" value="ECO:0007669"/>
    <property type="project" value="UniProtKB-KW"/>
</dbReference>
<evidence type="ECO:0000256" key="9">
    <source>
        <dbReference type="ARBA" id="ARBA00023136"/>
    </source>
</evidence>
<keyword evidence="14" id="KW-0573">Peptidoglycan synthesis</keyword>
<dbReference type="NCBIfam" id="TIGR00753">
    <property type="entry name" value="undec_PP_bacA"/>
    <property type="match status" value="1"/>
</dbReference>
<feature type="transmembrane region" description="Helical" evidence="14">
    <location>
        <begin position="207"/>
        <end position="230"/>
    </location>
</feature>
<dbReference type="InterPro" id="IPR003824">
    <property type="entry name" value="UppP"/>
</dbReference>
<dbReference type="GO" id="GO:0071555">
    <property type="term" value="P:cell wall organization"/>
    <property type="evidence" value="ECO:0007669"/>
    <property type="project" value="UniProtKB-KW"/>
</dbReference>
<comment type="subcellular location">
    <subcellularLocation>
        <location evidence="1 14">Cell membrane</location>
        <topology evidence="1 14">Multi-pass membrane protein</topology>
    </subcellularLocation>
</comment>
<gene>
    <name evidence="14" type="primary">uppP</name>
    <name evidence="15" type="ORF">A2569_01720</name>
</gene>
<evidence type="ECO:0000256" key="2">
    <source>
        <dbReference type="ARBA" id="ARBA00010621"/>
    </source>
</evidence>
<keyword evidence="10 14" id="KW-0046">Antibiotic resistance</keyword>
<evidence type="ECO:0000313" key="16">
    <source>
        <dbReference type="Proteomes" id="UP000177090"/>
    </source>
</evidence>
<dbReference type="Pfam" id="PF02673">
    <property type="entry name" value="BacA"/>
    <property type="match status" value="1"/>
</dbReference>
<keyword evidence="14" id="KW-0133">Cell shape</keyword>
<dbReference type="STRING" id="1802440.A2569_01720"/>
<dbReference type="PANTHER" id="PTHR30622:SF3">
    <property type="entry name" value="UNDECAPRENYL-DIPHOSPHATASE"/>
    <property type="match status" value="1"/>
</dbReference>
<evidence type="ECO:0000256" key="13">
    <source>
        <dbReference type="ARBA" id="ARBA00047594"/>
    </source>
</evidence>
<feature type="transmembrane region" description="Helical" evidence="14">
    <location>
        <begin position="173"/>
        <end position="195"/>
    </location>
</feature>
<feature type="transmembrane region" description="Helical" evidence="14">
    <location>
        <begin position="139"/>
        <end position="167"/>
    </location>
</feature>